<evidence type="ECO:0000313" key="1">
    <source>
        <dbReference type="EMBL" id="KIK81766.1"/>
    </source>
</evidence>
<organism evidence="1 2">
    <name type="scientific">Paxillus rubicundulus Ve08.2h10</name>
    <dbReference type="NCBI Taxonomy" id="930991"/>
    <lineage>
        <taxon>Eukaryota</taxon>
        <taxon>Fungi</taxon>
        <taxon>Dikarya</taxon>
        <taxon>Basidiomycota</taxon>
        <taxon>Agaricomycotina</taxon>
        <taxon>Agaricomycetes</taxon>
        <taxon>Agaricomycetidae</taxon>
        <taxon>Boletales</taxon>
        <taxon>Paxilineae</taxon>
        <taxon>Paxillaceae</taxon>
        <taxon>Paxillus</taxon>
    </lineage>
</organism>
<name>A0A0D0DC77_9AGAM</name>
<proteinExistence type="predicted"/>
<gene>
    <name evidence="1" type="ORF">PAXRUDRAFT_744721</name>
</gene>
<dbReference type="AlphaFoldDB" id="A0A0D0DC77"/>
<reference evidence="2" key="2">
    <citation type="submission" date="2015-01" db="EMBL/GenBank/DDBJ databases">
        <title>Evolutionary Origins and Diversification of the Mycorrhizal Mutualists.</title>
        <authorList>
            <consortium name="DOE Joint Genome Institute"/>
            <consortium name="Mycorrhizal Genomics Consortium"/>
            <person name="Kohler A."/>
            <person name="Kuo A."/>
            <person name="Nagy L.G."/>
            <person name="Floudas D."/>
            <person name="Copeland A."/>
            <person name="Barry K.W."/>
            <person name="Cichocki N."/>
            <person name="Veneault-Fourrey C."/>
            <person name="LaButti K."/>
            <person name="Lindquist E.A."/>
            <person name="Lipzen A."/>
            <person name="Lundell T."/>
            <person name="Morin E."/>
            <person name="Murat C."/>
            <person name="Riley R."/>
            <person name="Ohm R."/>
            <person name="Sun H."/>
            <person name="Tunlid A."/>
            <person name="Henrissat B."/>
            <person name="Grigoriev I.V."/>
            <person name="Hibbett D.S."/>
            <person name="Martin F."/>
        </authorList>
    </citation>
    <scope>NUCLEOTIDE SEQUENCE [LARGE SCALE GENOMIC DNA]</scope>
    <source>
        <strain evidence="2">Ve08.2h10</strain>
    </source>
</reference>
<sequence>MASTHTQQGRSKTLNTSVSGAGVLGKIWFRGIDLFLTIVDLGLDHNPWLAVTRCWPDVVAPNSPEVTPDVHSPVLMAELCTTHLSFVVSADRESEVACCKGFCQEMMGDEDGLTIIGIWVALKAGLGVEAVLETVRDGRV</sequence>
<dbReference type="EMBL" id="KN825734">
    <property type="protein sequence ID" value="KIK81766.1"/>
    <property type="molecule type" value="Genomic_DNA"/>
</dbReference>
<protein>
    <submittedName>
        <fullName evidence="1">Uncharacterized protein</fullName>
    </submittedName>
</protein>
<keyword evidence="2" id="KW-1185">Reference proteome</keyword>
<dbReference type="InParanoid" id="A0A0D0DC77"/>
<dbReference type="HOGENOM" id="CLU_1835800_0_0_1"/>
<reference evidence="1 2" key="1">
    <citation type="submission" date="2014-04" db="EMBL/GenBank/DDBJ databases">
        <authorList>
            <consortium name="DOE Joint Genome Institute"/>
            <person name="Kuo A."/>
            <person name="Kohler A."/>
            <person name="Jargeat P."/>
            <person name="Nagy L.G."/>
            <person name="Floudas D."/>
            <person name="Copeland A."/>
            <person name="Barry K.W."/>
            <person name="Cichocki N."/>
            <person name="Veneault-Fourrey C."/>
            <person name="LaButti K."/>
            <person name="Lindquist E.A."/>
            <person name="Lipzen A."/>
            <person name="Lundell T."/>
            <person name="Morin E."/>
            <person name="Murat C."/>
            <person name="Sun H."/>
            <person name="Tunlid A."/>
            <person name="Henrissat B."/>
            <person name="Grigoriev I.V."/>
            <person name="Hibbett D.S."/>
            <person name="Martin F."/>
            <person name="Nordberg H.P."/>
            <person name="Cantor M.N."/>
            <person name="Hua S.X."/>
        </authorList>
    </citation>
    <scope>NUCLEOTIDE SEQUENCE [LARGE SCALE GENOMIC DNA]</scope>
    <source>
        <strain evidence="1 2">Ve08.2h10</strain>
    </source>
</reference>
<accession>A0A0D0DC77</accession>
<dbReference type="Proteomes" id="UP000054538">
    <property type="component" value="Unassembled WGS sequence"/>
</dbReference>
<evidence type="ECO:0000313" key="2">
    <source>
        <dbReference type="Proteomes" id="UP000054538"/>
    </source>
</evidence>